<accession>A0A9P5S030</accession>
<proteinExistence type="predicted"/>
<dbReference type="Proteomes" id="UP000748756">
    <property type="component" value="Unassembled WGS sequence"/>
</dbReference>
<reference evidence="1" key="1">
    <citation type="journal article" date="2020" name="Fungal Divers.">
        <title>Resolving the Mortierellaceae phylogeny through synthesis of multi-gene phylogenetics and phylogenomics.</title>
        <authorList>
            <person name="Vandepol N."/>
            <person name="Liber J."/>
            <person name="Desiro A."/>
            <person name="Na H."/>
            <person name="Kennedy M."/>
            <person name="Barry K."/>
            <person name="Grigoriev I.V."/>
            <person name="Miller A.N."/>
            <person name="O'Donnell K."/>
            <person name="Stajich J.E."/>
            <person name="Bonito G."/>
        </authorList>
    </citation>
    <scope>NUCLEOTIDE SEQUENCE</scope>
    <source>
        <strain evidence="1">NRRL 6426</strain>
    </source>
</reference>
<organism evidence="1 2">
    <name type="scientific">Linnemannia schmuckeri</name>
    <dbReference type="NCBI Taxonomy" id="64567"/>
    <lineage>
        <taxon>Eukaryota</taxon>
        <taxon>Fungi</taxon>
        <taxon>Fungi incertae sedis</taxon>
        <taxon>Mucoromycota</taxon>
        <taxon>Mortierellomycotina</taxon>
        <taxon>Mortierellomycetes</taxon>
        <taxon>Mortierellales</taxon>
        <taxon>Mortierellaceae</taxon>
        <taxon>Linnemannia</taxon>
    </lineage>
</organism>
<dbReference type="SUPFAM" id="SSF52047">
    <property type="entry name" value="RNI-like"/>
    <property type="match status" value="1"/>
</dbReference>
<dbReference type="InterPro" id="IPR032675">
    <property type="entry name" value="LRR_dom_sf"/>
</dbReference>
<dbReference type="OrthoDB" id="2438950at2759"/>
<gene>
    <name evidence="1" type="ORF">BG015_006274</name>
</gene>
<name>A0A9P5S030_9FUNG</name>
<sequence length="822" mass="92100">MDPLSRLPVECLEHIIRCIGTHSRESVRILTRLRLVNRHLSLVVFPFLMEDLLRMNHNIHHPYSVPRSRARVQSLLLNSDTISVSDLHPALALELDIHNTSSTTDATIATINATTSGSDQLQIDCLRHIRNVNLNKHTFSRYSTYGYLTSGQQAYSAEIMKYIHSPEFMSICPLVDIDPACSLHSDPKSLAVALIPIVVYREAIWALASPNLDQLVSLSIPLSDIRRYHDIVARLGKLEFIHVAVDLYPGCGRCGYGWSGTKDRPCRDKAMRGLVQFVKDHHQLFPGRLKTVTSSDSPAMASGRWCDSTDSIETDNLEIQRMLPPYQPRSITNLNWPRIAPFLEVIDLSIVHEVWDLEPSVVSQGFLQRCRSLSRFGGQSVVRGCFDWAVQEKQELEASLGQGVVGNLVLAAGSSPVHNPDGISSTTALPPPPPKAAFGTRQMVPLAKVSLYNCDIDTISDIDAIATAFSDTLESLFIRFQGDRGPIRTILFGQGWTADLTRLRRLEIHAQGCRLTLDSSLLVQCPNLVEVEITDSTRAYTCEEIVPHHPASLRRVDELELRGLAALGFHPDTLKSTQNLKVLTLLLKQSKCCFIPPVAELRRSYGLFSAEDKDTSNGDEGDDDISSPPFVIRPRWTWDWQLPVLTTLRLNSEFAYLFEFKMLHGCPALETLSLHMRTTFGRHTRVITQADLFVPGAEGESTPERIVAPNLWKLYMNGHWSFEDPAVLNQFIGNMFPRLSQMSARAWDGVTLGSFVELFRTTGGHVKSTTIFVPPPSADEEFKLGMYPLPHANYRRGDDELPNQLFISGREYIVRKEVTGAY</sequence>
<evidence type="ECO:0000313" key="1">
    <source>
        <dbReference type="EMBL" id="KAF9151727.1"/>
    </source>
</evidence>
<evidence type="ECO:0000313" key="2">
    <source>
        <dbReference type="Proteomes" id="UP000748756"/>
    </source>
</evidence>
<dbReference type="EMBL" id="JAAAUQ010000298">
    <property type="protein sequence ID" value="KAF9151727.1"/>
    <property type="molecule type" value="Genomic_DNA"/>
</dbReference>
<comment type="caution">
    <text evidence="1">The sequence shown here is derived from an EMBL/GenBank/DDBJ whole genome shotgun (WGS) entry which is preliminary data.</text>
</comment>
<keyword evidence="2" id="KW-1185">Reference proteome</keyword>
<dbReference type="AlphaFoldDB" id="A0A9P5S030"/>
<dbReference type="Gene3D" id="3.80.10.10">
    <property type="entry name" value="Ribonuclease Inhibitor"/>
    <property type="match status" value="1"/>
</dbReference>
<protein>
    <submittedName>
        <fullName evidence="1">Uncharacterized protein</fullName>
    </submittedName>
</protein>